<keyword evidence="12" id="KW-0968">Cytoplasmic vesicle</keyword>
<evidence type="ECO:0000256" key="8">
    <source>
        <dbReference type="ARBA" id="ARBA00022892"/>
    </source>
</evidence>
<reference evidence="19" key="1">
    <citation type="submission" date="2013-11" db="EMBL/GenBank/DDBJ databases">
        <authorList>
            <person name="Aslett M."/>
        </authorList>
    </citation>
    <scope>NUCLEOTIDE SEQUENCE [LARGE SCALE GENOMIC DNA]</scope>
    <source>
        <strain evidence="19">Edinburgh</strain>
    </source>
</reference>
<feature type="domain" description="Gelsolin-like" evidence="14">
    <location>
        <begin position="787"/>
        <end position="858"/>
    </location>
</feature>
<dbReference type="GO" id="GO:0070971">
    <property type="term" value="C:endoplasmic reticulum exit site"/>
    <property type="evidence" value="ECO:0007669"/>
    <property type="project" value="TreeGrafter"/>
</dbReference>
<evidence type="ECO:0000256" key="11">
    <source>
        <dbReference type="ARBA" id="ARBA00023136"/>
    </source>
</evidence>
<feature type="compositionally biased region" description="Polar residues" evidence="13">
    <location>
        <begin position="126"/>
        <end position="140"/>
    </location>
</feature>
<keyword evidence="5" id="KW-0813">Transport</keyword>
<dbReference type="Proteomes" id="UP000046395">
    <property type="component" value="Unassembled WGS sequence"/>
</dbReference>
<evidence type="ECO:0000256" key="13">
    <source>
        <dbReference type="SAM" id="MobiDB-lite"/>
    </source>
</evidence>
<dbReference type="InterPro" id="IPR007123">
    <property type="entry name" value="Gelsolin-like_dom"/>
</dbReference>
<dbReference type="InterPro" id="IPR029006">
    <property type="entry name" value="ADF-H/Gelsolin-like_dom_sf"/>
</dbReference>
<keyword evidence="7" id="KW-0256">Endoplasmic reticulum</keyword>
<evidence type="ECO:0000256" key="12">
    <source>
        <dbReference type="ARBA" id="ARBA00023329"/>
    </source>
</evidence>
<keyword evidence="19" id="KW-1185">Reference proteome</keyword>
<proteinExistence type="inferred from homology"/>
<accession>A0A5S6R125</accession>
<evidence type="ECO:0000256" key="5">
    <source>
        <dbReference type="ARBA" id="ARBA00022448"/>
    </source>
</evidence>
<dbReference type="SUPFAM" id="SSF53300">
    <property type="entry name" value="vWA-like"/>
    <property type="match status" value="1"/>
</dbReference>
<reference evidence="20 21" key="3">
    <citation type="submission" date="2019-12" db="UniProtKB">
        <authorList>
            <consortium name="WormBaseParasite"/>
        </authorList>
    </citation>
    <scope>IDENTIFICATION</scope>
</reference>
<reference evidence="19" key="2">
    <citation type="submission" date="2014-03" db="EMBL/GenBank/DDBJ databases">
        <title>The whipworm genome and dual-species transcriptomics of an intimate host-pathogen interaction.</title>
        <authorList>
            <person name="Foth B.J."/>
            <person name="Tsai I.J."/>
            <person name="Reid A.J."/>
            <person name="Bancroft A.J."/>
            <person name="Nichol S."/>
            <person name="Tracey A."/>
            <person name="Holroyd N."/>
            <person name="Cotton J.A."/>
            <person name="Stanley E.J."/>
            <person name="Zarowiecki M."/>
            <person name="Liu J.Z."/>
            <person name="Huckvale T."/>
            <person name="Cooper P.J."/>
            <person name="Grencis R.K."/>
            <person name="Berriman M."/>
        </authorList>
    </citation>
    <scope>NUCLEOTIDE SEQUENCE [LARGE SCALE GENOMIC DNA]</scope>
    <source>
        <strain evidence="19">Edinburgh</strain>
    </source>
</reference>
<evidence type="ECO:0000256" key="2">
    <source>
        <dbReference type="ARBA" id="ARBA00004394"/>
    </source>
</evidence>
<dbReference type="PANTHER" id="PTHR13803:SF39">
    <property type="entry name" value="SECRETORY 24AB, ISOFORM A"/>
    <property type="match status" value="1"/>
</dbReference>
<dbReference type="InterPro" id="IPR012990">
    <property type="entry name" value="Beta-sandwich_Sec23_24"/>
</dbReference>
<dbReference type="GO" id="GO:0006886">
    <property type="term" value="P:intracellular protein transport"/>
    <property type="evidence" value="ECO:0007669"/>
    <property type="project" value="InterPro"/>
</dbReference>
<evidence type="ECO:0000259" key="16">
    <source>
        <dbReference type="Pfam" id="PF04811"/>
    </source>
</evidence>
<dbReference type="GO" id="GO:0008270">
    <property type="term" value="F:zinc ion binding"/>
    <property type="evidence" value="ECO:0007669"/>
    <property type="project" value="InterPro"/>
</dbReference>
<dbReference type="GO" id="GO:0030127">
    <property type="term" value="C:COPII vesicle coat"/>
    <property type="evidence" value="ECO:0007669"/>
    <property type="project" value="InterPro"/>
</dbReference>
<dbReference type="Gene3D" id="1.20.120.730">
    <property type="entry name" value="Sec23/Sec24 helical domain"/>
    <property type="match status" value="1"/>
</dbReference>
<dbReference type="Gene3D" id="3.40.20.10">
    <property type="entry name" value="Severin"/>
    <property type="match status" value="1"/>
</dbReference>
<dbReference type="Gene3D" id="3.40.50.410">
    <property type="entry name" value="von Willebrand factor, type A domain"/>
    <property type="match status" value="1"/>
</dbReference>
<dbReference type="Pfam" id="PF04810">
    <property type="entry name" value="zf-Sec23_Sec24"/>
    <property type="match status" value="1"/>
</dbReference>
<evidence type="ECO:0000256" key="3">
    <source>
        <dbReference type="ARBA" id="ARBA00004397"/>
    </source>
</evidence>
<evidence type="ECO:0000256" key="6">
    <source>
        <dbReference type="ARBA" id="ARBA00022490"/>
    </source>
</evidence>
<dbReference type="SUPFAM" id="SSF81811">
    <property type="entry name" value="Helical domain of Sec23/24"/>
    <property type="match status" value="1"/>
</dbReference>
<feature type="domain" description="Sec23/Sec24 helical" evidence="17">
    <location>
        <begin position="666"/>
        <end position="767"/>
    </location>
</feature>
<dbReference type="SUPFAM" id="SSF82754">
    <property type="entry name" value="C-terminal, gelsolin-like domain of Sec23/24"/>
    <property type="match status" value="1"/>
</dbReference>
<feature type="domain" description="Sec23/Sec24 beta-sandwich" evidence="18">
    <location>
        <begin position="572"/>
        <end position="655"/>
    </location>
</feature>
<dbReference type="STRING" id="70415.A0A5S6R125"/>
<keyword evidence="6" id="KW-0963">Cytoplasm</keyword>
<keyword evidence="10" id="KW-0333">Golgi apparatus</keyword>
<dbReference type="GO" id="GO:0005789">
    <property type="term" value="C:endoplasmic reticulum membrane"/>
    <property type="evidence" value="ECO:0007669"/>
    <property type="project" value="UniProtKB-SubCell"/>
</dbReference>
<dbReference type="AlphaFoldDB" id="A0A5S6R125"/>
<feature type="region of interest" description="Disordered" evidence="13">
    <location>
        <begin position="112"/>
        <end position="146"/>
    </location>
</feature>
<dbReference type="GO" id="GO:0000139">
    <property type="term" value="C:Golgi membrane"/>
    <property type="evidence" value="ECO:0007669"/>
    <property type="project" value="UniProtKB-SubCell"/>
</dbReference>
<dbReference type="Gene3D" id="2.60.40.1670">
    <property type="entry name" value="beta-sandwich domain of Sec23/24"/>
    <property type="match status" value="1"/>
</dbReference>
<comment type="similarity">
    <text evidence="4">Belongs to the SEC23/SEC24 family. SEC24 subfamily.</text>
</comment>
<organism evidence="19 20">
    <name type="scientific">Trichuris muris</name>
    <name type="common">Mouse whipworm</name>
    <dbReference type="NCBI Taxonomy" id="70415"/>
    <lineage>
        <taxon>Eukaryota</taxon>
        <taxon>Metazoa</taxon>
        <taxon>Ecdysozoa</taxon>
        <taxon>Nematoda</taxon>
        <taxon>Enoplea</taxon>
        <taxon>Dorylaimia</taxon>
        <taxon>Trichinellida</taxon>
        <taxon>Trichuridae</taxon>
        <taxon>Trichuris</taxon>
    </lineage>
</organism>
<dbReference type="Gene3D" id="2.30.30.380">
    <property type="entry name" value="Zn-finger domain of Sec23/24"/>
    <property type="match status" value="1"/>
</dbReference>
<evidence type="ECO:0000259" key="15">
    <source>
        <dbReference type="Pfam" id="PF04810"/>
    </source>
</evidence>
<evidence type="ECO:0000259" key="17">
    <source>
        <dbReference type="Pfam" id="PF04815"/>
    </source>
</evidence>
<dbReference type="SUPFAM" id="SSF82919">
    <property type="entry name" value="Zn-finger domain of Sec23/24"/>
    <property type="match status" value="1"/>
</dbReference>
<evidence type="ECO:0000313" key="20">
    <source>
        <dbReference type="WBParaSite" id="TMUE_3000013361.1"/>
    </source>
</evidence>
<dbReference type="InterPro" id="IPR036465">
    <property type="entry name" value="vWFA_dom_sf"/>
</dbReference>
<sequence length="913" mass="100417">MYPAGFYPPKNQMVRNAPPVPDGLGIRPPNGPAFNVPARPGAVPYAWTVGSPSTGLVNGYPESSTSTMPAAKSLNASVPPMPNPGAAFPPFPPMQNFPSAPGAQILPPVGPPCRPPLGSSPPKVPTSLTTSGQPQATGIPSASAKCAPKSTSSLDALFASSNLIPDMSQMDLSSRGTSDLLKERHILPPTPVEPPTVVLPPPYDSSEVCIQPDVLRCTLTTVPSSTATLKKARLPLGLVLHPYKDLKKLTILSTSVIVRCRTCRVYINPYVFFPDQQHWRCNLCSRVNTLPEDFYYDPATQTYGDPTRRPEIKNASVEFVAPPEYMARNPPPACYVYVFDVSTAAIETGYLKIFCEKLSAHLSSLPGDTDTLICFIAIDSALHFFSLKSGCRPKHLVVTEVDDYILPCQADVLIVLHKMEKEVREFLEMLPELFESASSPHLAFGSAVSAAHQLIASTGGRITTFLATLPDTGQGSLKNREDPNMRAAKEVQHMSAACDFYKLLALDCTANQVAVDLFVLSERFVDVATVADVSKFTGGYIAHYPSFNICNNPTELVRFADDMDRYLLRKIGFEAVLRIRCSAGFAVHTFFGNHFVRSTDLVVLANVNPDSAMGILLEIDDNVDCRVACFQAALLYTTSHGERRIRVHTICLPTSESIAEIHNGADVQAIIALLARMAADRCLNGGSLQASREALINAVLDSIYAYNMCLSSKQFGRLLCSSSLRLFPLYVLALLKHKAFAHGTSVKLDHRIFEMCNLRIMPLYYLMLDIHPNLYPVHSFSSEEDTPPLLSLSFEKVDRHGIYLMDTGRYLFLYVGQAVSDTLCQSIFGVTSYKEIVGGLVKLPELENVQNKSIRKFIDQLNNARPFALPLRIIKEDSASRELFTSRLVEDRTDSTLSYTEFLQHIQKELQPR</sequence>
<dbReference type="PANTHER" id="PTHR13803">
    <property type="entry name" value="SEC24-RELATED PROTEIN"/>
    <property type="match status" value="1"/>
</dbReference>
<dbReference type="GO" id="GO:0090110">
    <property type="term" value="P:COPII-coated vesicle cargo loading"/>
    <property type="evidence" value="ECO:0007669"/>
    <property type="project" value="TreeGrafter"/>
</dbReference>
<evidence type="ECO:0000313" key="21">
    <source>
        <dbReference type="WBParaSite" id="TMUE_3000013444.1"/>
    </source>
</evidence>
<keyword evidence="11" id="KW-0472">Membrane</keyword>
<feature type="domain" description="Zinc finger Sec23/Sec24-type" evidence="15">
    <location>
        <begin position="257"/>
        <end position="293"/>
    </location>
</feature>
<dbReference type="InterPro" id="IPR006895">
    <property type="entry name" value="Znf_Sec23_Sec24"/>
</dbReference>
<dbReference type="WBParaSite" id="TMUE_3000013361.1">
    <property type="protein sequence ID" value="TMUE_3000013361.1"/>
    <property type="gene ID" value="WBGene00301875"/>
</dbReference>
<dbReference type="InterPro" id="IPR006896">
    <property type="entry name" value="Sec23/24_trunk_dom"/>
</dbReference>
<evidence type="ECO:0000259" key="14">
    <source>
        <dbReference type="Pfam" id="PF00626"/>
    </source>
</evidence>
<dbReference type="Pfam" id="PF04815">
    <property type="entry name" value="Sec23_helical"/>
    <property type="match status" value="1"/>
</dbReference>
<keyword evidence="9" id="KW-0653">Protein transport</keyword>
<evidence type="ECO:0000313" key="19">
    <source>
        <dbReference type="Proteomes" id="UP000046395"/>
    </source>
</evidence>
<dbReference type="InterPro" id="IPR006900">
    <property type="entry name" value="Sec23/24_helical_dom"/>
</dbReference>
<comment type="subcellular location">
    <subcellularLocation>
        <location evidence="1">Cytoplasmic vesicle</location>
        <location evidence="1">COPII-coated vesicle membrane</location>
        <topology evidence="1">Peripheral membrane protein</topology>
        <orientation evidence="1">Cytoplasmic side</orientation>
    </subcellularLocation>
    <subcellularLocation>
        <location evidence="3">Endoplasmic reticulum membrane</location>
        <topology evidence="3">Peripheral membrane protein</topology>
        <orientation evidence="3">Cytoplasmic side</orientation>
    </subcellularLocation>
    <subcellularLocation>
        <location evidence="2">Golgi apparatus membrane</location>
    </subcellularLocation>
</comment>
<evidence type="ECO:0000256" key="4">
    <source>
        <dbReference type="ARBA" id="ARBA00008334"/>
    </source>
</evidence>
<dbReference type="Pfam" id="PF04811">
    <property type="entry name" value="Sec23_trunk"/>
    <property type="match status" value="1"/>
</dbReference>
<keyword evidence="8" id="KW-0931">ER-Golgi transport</keyword>
<dbReference type="InterPro" id="IPR036175">
    <property type="entry name" value="Sec23/24_helical_dom_sf"/>
</dbReference>
<protein>
    <submittedName>
        <fullName evidence="20 21">Protein transport protein Sec24B</fullName>
    </submittedName>
</protein>
<feature type="compositionally biased region" description="Pro residues" evidence="13">
    <location>
        <begin position="112"/>
        <end position="124"/>
    </location>
</feature>
<dbReference type="Pfam" id="PF00626">
    <property type="entry name" value="Gelsolin"/>
    <property type="match status" value="1"/>
</dbReference>
<dbReference type="InterPro" id="IPR036180">
    <property type="entry name" value="Gelsolin-like_dom_sf"/>
</dbReference>
<evidence type="ECO:0000256" key="7">
    <source>
        <dbReference type="ARBA" id="ARBA00022824"/>
    </source>
</evidence>
<dbReference type="Pfam" id="PF08033">
    <property type="entry name" value="Sec23_BS"/>
    <property type="match status" value="1"/>
</dbReference>
<dbReference type="InterPro" id="IPR036174">
    <property type="entry name" value="Znf_Sec23_Sec24_sf"/>
</dbReference>
<evidence type="ECO:0000256" key="9">
    <source>
        <dbReference type="ARBA" id="ARBA00022927"/>
    </source>
</evidence>
<evidence type="ECO:0000256" key="10">
    <source>
        <dbReference type="ARBA" id="ARBA00023034"/>
    </source>
</evidence>
<dbReference type="InterPro" id="IPR050550">
    <property type="entry name" value="SEC23_SEC24_subfamily"/>
</dbReference>
<dbReference type="WBParaSite" id="TMUE_3000013444.1">
    <property type="protein sequence ID" value="TMUE_3000013444.1"/>
    <property type="gene ID" value="WBGene00301935"/>
</dbReference>
<dbReference type="SUPFAM" id="SSF81995">
    <property type="entry name" value="beta-sandwich domain of Sec23/24"/>
    <property type="match status" value="1"/>
</dbReference>
<feature type="domain" description="Sec23/Sec24 trunk" evidence="16">
    <location>
        <begin position="330"/>
        <end position="567"/>
    </location>
</feature>
<name>A0A5S6R125_TRIMR</name>
<evidence type="ECO:0000259" key="18">
    <source>
        <dbReference type="Pfam" id="PF08033"/>
    </source>
</evidence>
<dbReference type="GO" id="GO:0000149">
    <property type="term" value="F:SNARE binding"/>
    <property type="evidence" value="ECO:0007669"/>
    <property type="project" value="TreeGrafter"/>
</dbReference>
<evidence type="ECO:0000256" key="1">
    <source>
        <dbReference type="ARBA" id="ARBA00004299"/>
    </source>
</evidence>